<organism evidence="2 3">
    <name type="scientific">Cardiocondyla obscurior</name>
    <dbReference type="NCBI Taxonomy" id="286306"/>
    <lineage>
        <taxon>Eukaryota</taxon>
        <taxon>Metazoa</taxon>
        <taxon>Ecdysozoa</taxon>
        <taxon>Arthropoda</taxon>
        <taxon>Hexapoda</taxon>
        <taxon>Insecta</taxon>
        <taxon>Pterygota</taxon>
        <taxon>Neoptera</taxon>
        <taxon>Endopterygota</taxon>
        <taxon>Hymenoptera</taxon>
        <taxon>Apocrita</taxon>
        <taxon>Aculeata</taxon>
        <taxon>Formicoidea</taxon>
        <taxon>Formicidae</taxon>
        <taxon>Myrmicinae</taxon>
        <taxon>Cardiocondyla</taxon>
    </lineage>
</organism>
<dbReference type="Proteomes" id="UP001430953">
    <property type="component" value="Unassembled WGS sequence"/>
</dbReference>
<proteinExistence type="predicted"/>
<feature type="compositionally biased region" description="Basic and acidic residues" evidence="1">
    <location>
        <begin position="36"/>
        <end position="47"/>
    </location>
</feature>
<accession>A0AAW2FW27</accession>
<dbReference type="AlphaFoldDB" id="A0AAW2FW27"/>
<keyword evidence="3" id="KW-1185">Reference proteome</keyword>
<feature type="region of interest" description="Disordered" evidence="1">
    <location>
        <begin position="24"/>
        <end position="47"/>
    </location>
</feature>
<evidence type="ECO:0000256" key="1">
    <source>
        <dbReference type="SAM" id="MobiDB-lite"/>
    </source>
</evidence>
<feature type="compositionally biased region" description="Basic and acidic residues" evidence="1">
    <location>
        <begin position="70"/>
        <end position="98"/>
    </location>
</feature>
<reference evidence="2 3" key="1">
    <citation type="submission" date="2023-03" db="EMBL/GenBank/DDBJ databases">
        <title>High recombination rates correlate with genetic variation in Cardiocondyla obscurior ants.</title>
        <authorList>
            <person name="Errbii M."/>
        </authorList>
    </citation>
    <scope>NUCLEOTIDE SEQUENCE [LARGE SCALE GENOMIC DNA]</scope>
    <source>
        <strain evidence="2">Alpha-2009</strain>
        <tissue evidence="2">Whole body</tissue>
    </source>
</reference>
<protein>
    <submittedName>
        <fullName evidence="2">Uncharacterized protein</fullName>
    </submittedName>
</protein>
<evidence type="ECO:0000313" key="2">
    <source>
        <dbReference type="EMBL" id="KAL0119314.1"/>
    </source>
</evidence>
<feature type="compositionally biased region" description="Polar residues" evidence="1">
    <location>
        <begin position="102"/>
        <end position="113"/>
    </location>
</feature>
<dbReference type="Gene3D" id="1.20.5.500">
    <property type="entry name" value="Single helix bin"/>
    <property type="match status" value="1"/>
</dbReference>
<sequence>MLRNLTAKWSSLKRIRITTFYPSPNQRTYSERRRRSGDGRKRDIFEEKGAANEEEYFRKETARQLKELKEMQKDKEEKKNKTIKENDKIKKKNDKQEELESSNKTTLKNSDKE</sequence>
<gene>
    <name evidence="2" type="ORF">PUN28_009708</name>
</gene>
<comment type="caution">
    <text evidence="2">The sequence shown here is derived from an EMBL/GenBank/DDBJ whole genome shotgun (WGS) entry which is preliminary data.</text>
</comment>
<feature type="region of interest" description="Disordered" evidence="1">
    <location>
        <begin position="70"/>
        <end position="113"/>
    </location>
</feature>
<evidence type="ECO:0000313" key="3">
    <source>
        <dbReference type="Proteomes" id="UP001430953"/>
    </source>
</evidence>
<name>A0AAW2FW27_9HYME</name>
<dbReference type="EMBL" id="JADYXP020000008">
    <property type="protein sequence ID" value="KAL0119314.1"/>
    <property type="molecule type" value="Genomic_DNA"/>
</dbReference>